<feature type="domain" description="C2H2-type" evidence="12">
    <location>
        <begin position="1069"/>
        <end position="1096"/>
    </location>
</feature>
<feature type="domain" description="C2H2-type" evidence="12">
    <location>
        <begin position="368"/>
        <end position="395"/>
    </location>
</feature>
<keyword evidence="3" id="KW-0677">Repeat</keyword>
<dbReference type="InterPro" id="IPR036236">
    <property type="entry name" value="Znf_C2H2_sf"/>
</dbReference>
<keyword evidence="9" id="KW-0539">Nucleus</keyword>
<comment type="caution">
    <text evidence="13">The sequence shown here is derived from an EMBL/GenBank/DDBJ whole genome shotgun (WGS) entry which is preliminary data.</text>
</comment>
<keyword evidence="6" id="KW-0805">Transcription regulation</keyword>
<keyword evidence="5" id="KW-0862">Zinc</keyword>
<feature type="compositionally biased region" description="Polar residues" evidence="11">
    <location>
        <begin position="754"/>
        <end position="770"/>
    </location>
</feature>
<reference evidence="13 14" key="1">
    <citation type="submission" date="2024-01" db="EMBL/GenBank/DDBJ databases">
        <title>The genome of the rayed Mediterranean limpet Patella caerulea (Linnaeus, 1758).</title>
        <authorList>
            <person name="Anh-Thu Weber A."/>
            <person name="Halstead-Nussloch G."/>
        </authorList>
    </citation>
    <scope>NUCLEOTIDE SEQUENCE [LARGE SCALE GENOMIC DNA]</scope>
    <source>
        <strain evidence="13">AATW-2023a</strain>
        <tissue evidence="13">Whole specimen</tissue>
    </source>
</reference>
<evidence type="ECO:0000256" key="1">
    <source>
        <dbReference type="ARBA" id="ARBA00004123"/>
    </source>
</evidence>
<dbReference type="SUPFAM" id="SSF57667">
    <property type="entry name" value="beta-beta-alpha zinc fingers"/>
    <property type="match status" value="7"/>
</dbReference>
<dbReference type="PROSITE" id="PS00028">
    <property type="entry name" value="ZINC_FINGER_C2H2_1"/>
    <property type="match status" value="9"/>
</dbReference>
<feature type="region of interest" description="Disordered" evidence="11">
    <location>
        <begin position="109"/>
        <end position="155"/>
    </location>
</feature>
<evidence type="ECO:0000313" key="14">
    <source>
        <dbReference type="Proteomes" id="UP001347796"/>
    </source>
</evidence>
<dbReference type="GO" id="GO:0000978">
    <property type="term" value="F:RNA polymerase II cis-regulatory region sequence-specific DNA binding"/>
    <property type="evidence" value="ECO:0007669"/>
    <property type="project" value="TreeGrafter"/>
</dbReference>
<evidence type="ECO:0000313" key="13">
    <source>
        <dbReference type="EMBL" id="KAK6186472.1"/>
    </source>
</evidence>
<evidence type="ECO:0000256" key="9">
    <source>
        <dbReference type="ARBA" id="ARBA00023242"/>
    </source>
</evidence>
<evidence type="ECO:0000256" key="10">
    <source>
        <dbReference type="PROSITE-ProRule" id="PRU00042"/>
    </source>
</evidence>
<feature type="domain" description="C2H2-type" evidence="12">
    <location>
        <begin position="1145"/>
        <end position="1173"/>
    </location>
</feature>
<gene>
    <name evidence="13" type="ORF">SNE40_008504</name>
</gene>
<feature type="domain" description="C2H2-type" evidence="12">
    <location>
        <begin position="1041"/>
        <end position="1068"/>
    </location>
</feature>
<dbReference type="PANTHER" id="PTHR24388">
    <property type="entry name" value="ZINC FINGER PROTEIN"/>
    <property type="match status" value="1"/>
</dbReference>
<dbReference type="InterPro" id="IPR050527">
    <property type="entry name" value="Snail/Krueppel_Znf"/>
</dbReference>
<dbReference type="GO" id="GO:0000981">
    <property type="term" value="F:DNA-binding transcription factor activity, RNA polymerase II-specific"/>
    <property type="evidence" value="ECO:0007669"/>
    <property type="project" value="TreeGrafter"/>
</dbReference>
<feature type="domain" description="C2H2-type" evidence="12">
    <location>
        <begin position="984"/>
        <end position="1012"/>
    </location>
</feature>
<evidence type="ECO:0000256" key="7">
    <source>
        <dbReference type="ARBA" id="ARBA00023125"/>
    </source>
</evidence>
<dbReference type="Proteomes" id="UP001347796">
    <property type="component" value="Unassembled WGS sequence"/>
</dbReference>
<keyword evidence="7" id="KW-0238">DNA-binding</keyword>
<feature type="compositionally biased region" description="Basic residues" evidence="11">
    <location>
        <begin position="129"/>
        <end position="139"/>
    </location>
</feature>
<evidence type="ECO:0000256" key="2">
    <source>
        <dbReference type="ARBA" id="ARBA00022723"/>
    </source>
</evidence>
<protein>
    <recommendedName>
        <fullName evidence="12">C2H2-type domain-containing protein</fullName>
    </recommendedName>
</protein>
<dbReference type="FunFam" id="3.30.160.60:FF:000446">
    <property type="entry name" value="Zinc finger protein"/>
    <property type="match status" value="1"/>
</dbReference>
<keyword evidence="14" id="KW-1185">Reference proteome</keyword>
<keyword evidence="8" id="KW-0804">Transcription</keyword>
<organism evidence="13 14">
    <name type="scientific">Patella caerulea</name>
    <name type="common">Rayed Mediterranean limpet</name>
    <dbReference type="NCBI Taxonomy" id="87958"/>
    <lineage>
        <taxon>Eukaryota</taxon>
        <taxon>Metazoa</taxon>
        <taxon>Spiralia</taxon>
        <taxon>Lophotrochozoa</taxon>
        <taxon>Mollusca</taxon>
        <taxon>Gastropoda</taxon>
        <taxon>Patellogastropoda</taxon>
        <taxon>Patelloidea</taxon>
        <taxon>Patellidae</taxon>
        <taxon>Patella</taxon>
    </lineage>
</organism>
<feature type="domain" description="C2H2-type" evidence="12">
    <location>
        <begin position="340"/>
        <end position="367"/>
    </location>
</feature>
<comment type="subcellular location">
    <subcellularLocation>
        <location evidence="1">Nucleus</location>
    </subcellularLocation>
</comment>
<dbReference type="Pfam" id="PF00096">
    <property type="entry name" value="zf-C2H2"/>
    <property type="match status" value="5"/>
</dbReference>
<feature type="domain" description="C2H2-type" evidence="12">
    <location>
        <begin position="395"/>
        <end position="422"/>
    </location>
</feature>
<dbReference type="Gene3D" id="3.30.160.60">
    <property type="entry name" value="Classic Zinc Finger"/>
    <property type="match status" value="10"/>
</dbReference>
<proteinExistence type="predicted"/>
<feature type="domain" description="C2H2-type" evidence="12">
    <location>
        <begin position="848"/>
        <end position="875"/>
    </location>
</feature>
<dbReference type="GO" id="GO:0005634">
    <property type="term" value="C:nucleus"/>
    <property type="evidence" value="ECO:0007669"/>
    <property type="project" value="UniProtKB-SubCell"/>
</dbReference>
<evidence type="ECO:0000259" key="12">
    <source>
        <dbReference type="PROSITE" id="PS50157"/>
    </source>
</evidence>
<evidence type="ECO:0000256" key="5">
    <source>
        <dbReference type="ARBA" id="ARBA00022833"/>
    </source>
</evidence>
<dbReference type="GO" id="GO:0008270">
    <property type="term" value="F:zinc ion binding"/>
    <property type="evidence" value="ECO:0007669"/>
    <property type="project" value="UniProtKB-KW"/>
</dbReference>
<dbReference type="PROSITE" id="PS50157">
    <property type="entry name" value="ZINC_FINGER_C2H2_2"/>
    <property type="match status" value="10"/>
</dbReference>
<dbReference type="FunFam" id="3.30.160.60:FF:000255">
    <property type="entry name" value="Zinc finger and AT-hook domain containing"/>
    <property type="match status" value="1"/>
</dbReference>
<dbReference type="FunFam" id="3.30.160.60:FF:000614">
    <property type="entry name" value="Zinc finger protein 142"/>
    <property type="match status" value="1"/>
</dbReference>
<accession>A0AAN8K1B8</accession>
<feature type="domain" description="C2H2-type" evidence="12">
    <location>
        <begin position="422"/>
        <end position="450"/>
    </location>
</feature>
<evidence type="ECO:0000256" key="3">
    <source>
        <dbReference type="ARBA" id="ARBA00022737"/>
    </source>
</evidence>
<sequence>MPLDTFICGNCQGAFCDIEAFMNHKKSTCLQEEPRQAAEVIQVRVSGEVTSLDETTAIPLVSVGEAATNTSLTFYSEADVNSSEAVTGETTEGQTLVILNDDFESIDSHLTSDKGTSTVDMETEEPPKVKKKGRPKSKKKTEVVVKKETGRPPLPERGADGRFTCVRCKRSFIKDRYFNTHKCLSDDYVDITKKDVFSMGNDDDEDDDVHDAGEIDDENVDEYTAPVVVTEDADEDIDIDPKTLPKTIVKNNKDNAKPTKLDKIQIISDPDLENSVKKITDAIEDIPVFKNDAEKLNFEASVNIDLSGMDGMFTKHSIEQDLVESVGGNGKNISSELSLYMCNICSKVFKTLSHIRLHCLIHTDLKPFKCPHCEYASNSKGNLYTHMRRHTGQFYVCQKCPFHSVNKSHLIEHEATHNNTRYLCNLCKKDYNTQKSLVNHIRKYHCDSQKGKDYLAIFLNKRSNQSQTVIHQCHVCNRKFKKKIDRDRHLFVHDIKDIPNIQRCELCDYTASRRVYLEKHYLKHRVIYCCFSCPQRFLSSVRLIDHLNSNHLNNDASTTWETLFEQCIENSIYLPEPDDQIRPGFGSDILNLPPELSKTSLELSDANKKLSSLEVNATSATVTPALNADTALPLVTDLSSTDASSTILDPTSNQNEELMETDSPLVINSITDNLLQSTTQSEESAEPVVPSDVSIVPVVQNDVSVVPVEPCKVSTAPAVSSEVVSLPINKDAVDNETILLKETSQMAVEVVGPNNASDSKDQSTNNSTTIGVEGSDIGETIQNNLNVEGDDLPMDEDINESLNVISEVEAEGSENESAAKIDIIIAKLGYREMSMDIFHKMRETFGSEECEYCGRLFYSKADFEAHQRIHTGERPFHCEHCQFKAMNSNVLKKHIEKDHPTDNTTYKCTDCDFTTTTRNMLWSHRIKHLAVVGLQCPKCPDKFESMKQLRTHLLEKHPYIEMEELEKLTGYKHRLHGKMGRRSYKCPYCERIFMKANAELQKHIWMHEGIKPFKCALCTYSCRSKNNLQAHMLRHSAEKPFHCEECGKLYKSRTALRWHVRSHKDGKMFKCSKCPYEAAQRSHLKRHMETHDVLKRFACQECDYTANTIQFMKIHYARNHKGVKFETSISTEAERNEQNLETKVFKCVSCDYLFGNMSELKRHLRVRHQVQVQDIAKLESSMETCEVQVVQYVDEGQEQSEITTTELTQIEDIQEQSVETDGQLDEKTVSAVTLLQQIIDMSNQGAFNQQHLTVLNEEGQMVAVNPDTIIVQEDGQEVLVSDGNTELDGSQYVIQYVSQQDAQLDGIPEEIQTTEEMQTQ</sequence>
<evidence type="ECO:0000256" key="4">
    <source>
        <dbReference type="ARBA" id="ARBA00022771"/>
    </source>
</evidence>
<evidence type="ECO:0000256" key="8">
    <source>
        <dbReference type="ARBA" id="ARBA00023163"/>
    </source>
</evidence>
<evidence type="ECO:0000256" key="11">
    <source>
        <dbReference type="SAM" id="MobiDB-lite"/>
    </source>
</evidence>
<dbReference type="EMBL" id="JAZGQO010000006">
    <property type="protein sequence ID" value="KAK6186472.1"/>
    <property type="molecule type" value="Genomic_DNA"/>
</dbReference>
<feature type="domain" description="C2H2-type" evidence="12">
    <location>
        <begin position="1013"/>
        <end position="1040"/>
    </location>
</feature>
<feature type="region of interest" description="Disordered" evidence="11">
    <location>
        <begin position="753"/>
        <end position="774"/>
    </location>
</feature>
<dbReference type="SMART" id="SM00355">
    <property type="entry name" value="ZnF_C2H2"/>
    <property type="match status" value="18"/>
</dbReference>
<dbReference type="InterPro" id="IPR013087">
    <property type="entry name" value="Znf_C2H2_type"/>
</dbReference>
<name>A0AAN8K1B8_PATCE</name>
<evidence type="ECO:0000256" key="6">
    <source>
        <dbReference type="ARBA" id="ARBA00023015"/>
    </source>
</evidence>
<feature type="compositionally biased region" description="Basic and acidic residues" evidence="11">
    <location>
        <begin position="140"/>
        <end position="150"/>
    </location>
</feature>
<keyword evidence="2" id="KW-0479">Metal-binding</keyword>
<keyword evidence="4 10" id="KW-0863">Zinc-finger</keyword>
<dbReference type="PANTHER" id="PTHR24388:SF54">
    <property type="entry name" value="PROTEIN ESCARGOT"/>
    <property type="match status" value="1"/>
</dbReference>